<dbReference type="GO" id="GO:0006397">
    <property type="term" value="P:mRNA processing"/>
    <property type="evidence" value="ECO:0007669"/>
    <property type="project" value="UniProtKB-KW"/>
</dbReference>
<dbReference type="GeneID" id="103519688"/>
<evidence type="ECO:0000256" key="4">
    <source>
        <dbReference type="ARBA" id="ARBA00022884"/>
    </source>
</evidence>
<protein>
    <submittedName>
        <fullName evidence="8">Heterogeneous nuclear ribonucleoprotein H-like</fullName>
    </submittedName>
</protein>
<dbReference type="STRING" id="121845.A0A1S3DJQ0"/>
<sequence length="284" mass="32112">IRFGVTSRNGRPSGEAFVEVEDEVDMENALRKNKEYVSDRYIEVFKVRRQEMDWKLQHTGIVEGKKDDIAQFFDGLEIISNGITLVEDPFNGRPTGEAYVQFVDKETAELALQKHKERIGHRYIEIFKCTLEEIRASTHGGVGRGANRFGGGRGCFNNDRWNDRPGGFAGPRPGDRWVNESSGPGHHTVHMRGLPFRVNEKDIVDFFSPVVPVYVDINYKNGRPSGEADVYFATHEDAMQAMSKDRTNIRHRYIELFLNSSSPRGGVGGSGFSRSELWAVHTSE</sequence>
<dbReference type="RefSeq" id="XP_008483000.2">
    <property type="nucleotide sequence ID" value="XM_008484778.2"/>
</dbReference>
<evidence type="ECO:0000256" key="5">
    <source>
        <dbReference type="PROSITE-ProRule" id="PRU00176"/>
    </source>
</evidence>
<dbReference type="FunFam" id="3.30.70.330:FF:000131">
    <property type="entry name" value="Heterogeneous nuclear ribonucleoprotein h3 isoform"/>
    <property type="match status" value="1"/>
</dbReference>
<proteinExistence type="predicted"/>
<keyword evidence="2" id="KW-0507">mRNA processing</keyword>
<dbReference type="SUPFAM" id="SSF54928">
    <property type="entry name" value="RNA-binding domain, RBD"/>
    <property type="match status" value="3"/>
</dbReference>
<dbReference type="Gene3D" id="3.30.70.330">
    <property type="match status" value="3"/>
</dbReference>
<dbReference type="SMART" id="SM00360">
    <property type="entry name" value="RRM"/>
    <property type="match status" value="2"/>
</dbReference>
<dbReference type="InterPro" id="IPR035979">
    <property type="entry name" value="RBD_domain_sf"/>
</dbReference>
<evidence type="ECO:0000259" key="6">
    <source>
        <dbReference type="PROSITE" id="PS50102"/>
    </source>
</evidence>
<evidence type="ECO:0000256" key="1">
    <source>
        <dbReference type="ARBA" id="ARBA00022553"/>
    </source>
</evidence>
<dbReference type="Pfam" id="PF00076">
    <property type="entry name" value="RRM_1"/>
    <property type="match status" value="2"/>
</dbReference>
<gene>
    <name evidence="8" type="primary">LOC103519688</name>
</gene>
<dbReference type="Proteomes" id="UP000079169">
    <property type="component" value="Unplaced"/>
</dbReference>
<dbReference type="PANTHER" id="PTHR13976">
    <property type="entry name" value="HETEROGENEOUS NUCLEAR RIBONUCLEOPROTEIN-RELATED"/>
    <property type="match status" value="1"/>
</dbReference>
<dbReference type="OMA" id="PEYCIRM"/>
<evidence type="ECO:0000313" key="8">
    <source>
        <dbReference type="RefSeq" id="XP_008483000.2"/>
    </source>
</evidence>
<organism evidence="7 8">
    <name type="scientific">Diaphorina citri</name>
    <name type="common">Asian citrus psyllid</name>
    <dbReference type="NCBI Taxonomy" id="121845"/>
    <lineage>
        <taxon>Eukaryota</taxon>
        <taxon>Metazoa</taxon>
        <taxon>Ecdysozoa</taxon>
        <taxon>Arthropoda</taxon>
        <taxon>Hexapoda</taxon>
        <taxon>Insecta</taxon>
        <taxon>Pterygota</taxon>
        <taxon>Neoptera</taxon>
        <taxon>Paraneoptera</taxon>
        <taxon>Hemiptera</taxon>
        <taxon>Sternorrhyncha</taxon>
        <taxon>Psylloidea</taxon>
        <taxon>Psyllidae</taxon>
        <taxon>Diaphorininae</taxon>
        <taxon>Diaphorina</taxon>
    </lineage>
</organism>
<feature type="non-terminal residue" evidence="8">
    <location>
        <position position="1"/>
    </location>
</feature>
<keyword evidence="4 5" id="KW-0694">RNA-binding</keyword>
<dbReference type="GO" id="GO:0003723">
    <property type="term" value="F:RNA binding"/>
    <property type="evidence" value="ECO:0007669"/>
    <property type="project" value="UniProtKB-UniRule"/>
</dbReference>
<accession>A0A1S3DJQ0</accession>
<dbReference type="AlphaFoldDB" id="A0A1S3DJQ0"/>
<dbReference type="KEGG" id="dci:103519688"/>
<dbReference type="PROSITE" id="PS50102">
    <property type="entry name" value="RRM"/>
    <property type="match status" value="1"/>
</dbReference>
<evidence type="ECO:0000256" key="3">
    <source>
        <dbReference type="ARBA" id="ARBA00022737"/>
    </source>
</evidence>
<name>A0A1S3DJQ0_DIACI</name>
<keyword evidence="1" id="KW-0597">Phosphoprotein</keyword>
<keyword evidence="3" id="KW-0677">Repeat</keyword>
<evidence type="ECO:0000313" key="7">
    <source>
        <dbReference type="Proteomes" id="UP000079169"/>
    </source>
</evidence>
<dbReference type="InterPro" id="IPR050666">
    <property type="entry name" value="ESRP"/>
</dbReference>
<keyword evidence="7" id="KW-1185">Reference proteome</keyword>
<dbReference type="InterPro" id="IPR000504">
    <property type="entry name" value="RRM_dom"/>
</dbReference>
<dbReference type="PaxDb" id="121845-A0A1S3DJQ0"/>
<dbReference type="InterPro" id="IPR012677">
    <property type="entry name" value="Nucleotide-bd_a/b_plait_sf"/>
</dbReference>
<evidence type="ECO:0000256" key="2">
    <source>
        <dbReference type="ARBA" id="ARBA00022664"/>
    </source>
</evidence>
<feature type="domain" description="RRM" evidence="6">
    <location>
        <begin position="187"/>
        <end position="261"/>
    </location>
</feature>
<reference evidence="8" key="1">
    <citation type="submission" date="2025-08" db="UniProtKB">
        <authorList>
            <consortium name="RefSeq"/>
        </authorList>
    </citation>
    <scope>IDENTIFICATION</scope>
</reference>